<protein>
    <submittedName>
        <fullName evidence="2">Uncharacterized protein</fullName>
    </submittedName>
</protein>
<keyword evidence="1" id="KW-1133">Transmembrane helix</keyword>
<keyword evidence="1" id="KW-0472">Membrane</keyword>
<gene>
    <name evidence="2" type="ORF">BD626DRAFT_517361</name>
</gene>
<evidence type="ECO:0000256" key="1">
    <source>
        <dbReference type="SAM" id="Phobius"/>
    </source>
</evidence>
<evidence type="ECO:0000313" key="3">
    <source>
        <dbReference type="Proteomes" id="UP000320762"/>
    </source>
</evidence>
<sequence>MPSWWKITLAFVVGAVVTAVVLPPVLKLLGFGVGGVIAILCLALALVQSLIGNVSLGHWFAVATSAGATGTAPWKWCIIGGAVAVYAAWDFF</sequence>
<feature type="transmembrane region" description="Helical" evidence="1">
    <location>
        <begin position="29"/>
        <end position="47"/>
    </location>
</feature>
<comment type="caution">
    <text evidence="2">The sequence shown here is derived from an EMBL/GenBank/DDBJ whole genome shotgun (WGS) entry which is preliminary data.</text>
</comment>
<dbReference type="EMBL" id="VDMD01000057">
    <property type="protein sequence ID" value="TRM56882.1"/>
    <property type="molecule type" value="Genomic_DNA"/>
</dbReference>
<organism evidence="2 3">
    <name type="scientific">Schizophyllum amplum</name>
    <dbReference type="NCBI Taxonomy" id="97359"/>
    <lineage>
        <taxon>Eukaryota</taxon>
        <taxon>Fungi</taxon>
        <taxon>Dikarya</taxon>
        <taxon>Basidiomycota</taxon>
        <taxon>Agaricomycotina</taxon>
        <taxon>Agaricomycetes</taxon>
        <taxon>Agaricomycetidae</taxon>
        <taxon>Agaricales</taxon>
        <taxon>Schizophyllaceae</taxon>
        <taxon>Schizophyllum</taxon>
    </lineage>
</organism>
<dbReference type="Gene3D" id="6.10.110.10">
    <property type="match status" value="1"/>
</dbReference>
<reference evidence="2 3" key="1">
    <citation type="journal article" date="2019" name="New Phytol.">
        <title>Comparative genomics reveals unique wood-decay strategies and fruiting body development in the Schizophyllaceae.</title>
        <authorList>
            <person name="Almasi E."/>
            <person name="Sahu N."/>
            <person name="Krizsan K."/>
            <person name="Balint B."/>
            <person name="Kovacs G.M."/>
            <person name="Kiss B."/>
            <person name="Cseklye J."/>
            <person name="Drula E."/>
            <person name="Henrissat B."/>
            <person name="Nagy I."/>
            <person name="Chovatia M."/>
            <person name="Adam C."/>
            <person name="LaButti K."/>
            <person name="Lipzen A."/>
            <person name="Riley R."/>
            <person name="Grigoriev I.V."/>
            <person name="Nagy L.G."/>
        </authorList>
    </citation>
    <scope>NUCLEOTIDE SEQUENCE [LARGE SCALE GENOMIC DNA]</scope>
    <source>
        <strain evidence="2 3">NL-1724</strain>
    </source>
</reference>
<keyword evidence="3" id="KW-1185">Reference proteome</keyword>
<proteinExistence type="predicted"/>
<evidence type="ECO:0000313" key="2">
    <source>
        <dbReference type="EMBL" id="TRM56882.1"/>
    </source>
</evidence>
<feature type="transmembrane region" description="Helical" evidence="1">
    <location>
        <begin position="59"/>
        <end position="89"/>
    </location>
</feature>
<name>A0A550BWF2_9AGAR</name>
<accession>A0A550BWF2</accession>
<dbReference type="Proteomes" id="UP000320762">
    <property type="component" value="Unassembled WGS sequence"/>
</dbReference>
<dbReference type="AlphaFoldDB" id="A0A550BWF2"/>
<keyword evidence="1" id="KW-0812">Transmembrane</keyword>
<dbReference type="InterPro" id="IPR038213">
    <property type="entry name" value="IFI6/IFI27-like_sf"/>
</dbReference>